<dbReference type="PANTHER" id="PTHR34403:SF14">
    <property type="entry name" value="OS05G0225800 PROTEIN"/>
    <property type="match status" value="1"/>
</dbReference>
<dbReference type="PANTHER" id="PTHR34403">
    <property type="entry name" value="TOL-PAL SYSTEM PROTEIN TOLA"/>
    <property type="match status" value="1"/>
</dbReference>
<sequence length="406" mass="43382">MNLETTIWLTWRQHRWSVLGVAAIALAAAFALITAEVDQGFVRDSMPITGFYGLIVQLGFGALIGMFWGAPLLARELEDRTYFVAWGQDVTPVEWLRGKVLVLGVLAALLGAVVGAGDGYVGSSSSWSSFEADPLVQAGYAVLGLAVGVLVGLLTRHVVTAIAGTLVFFTLVRVLLAMSVRDYYFPPERVIARWENTPVVPERSLELPGGFVGQDLEPVPSRGDCVSAINESSCMRRANAAIGTYVDYQPIERLTAFRIIEFVLCLLLAAVVLWVAFRLLRNGGAWKPSRSHRRIGVPVAPVSGVAAGAVTDSAAEPAAGAVAVLVAEPEAELGPEPEPDAEPEPGLDPEPDAEPEPEPEPDPDPEPEPEPEPEFEPEPHPQPEPEPEAPDTAHKAPDTAADKADG</sequence>
<dbReference type="STRING" id="65499.SAMN04488000_104127"/>
<dbReference type="AlphaFoldDB" id="A0A1H9IC59"/>
<organism evidence="3 4">
    <name type="scientific">Lentzea albida</name>
    <dbReference type="NCBI Taxonomy" id="65499"/>
    <lineage>
        <taxon>Bacteria</taxon>
        <taxon>Bacillati</taxon>
        <taxon>Actinomycetota</taxon>
        <taxon>Actinomycetes</taxon>
        <taxon>Pseudonocardiales</taxon>
        <taxon>Pseudonocardiaceae</taxon>
        <taxon>Lentzea</taxon>
    </lineage>
</organism>
<evidence type="ECO:0000313" key="3">
    <source>
        <dbReference type="EMBL" id="SEQ72159.1"/>
    </source>
</evidence>
<feature type="transmembrane region" description="Helical" evidence="2">
    <location>
        <begin position="51"/>
        <end position="74"/>
    </location>
</feature>
<dbReference type="InterPro" id="IPR050972">
    <property type="entry name" value="SDr-like"/>
</dbReference>
<feature type="transmembrane region" description="Helical" evidence="2">
    <location>
        <begin position="161"/>
        <end position="180"/>
    </location>
</feature>
<evidence type="ECO:0000313" key="4">
    <source>
        <dbReference type="Proteomes" id="UP000199503"/>
    </source>
</evidence>
<accession>A0A1H9IC59</accession>
<feature type="transmembrane region" description="Helical" evidence="2">
    <location>
        <begin position="95"/>
        <end position="115"/>
    </location>
</feature>
<proteinExistence type="predicted"/>
<feature type="transmembrane region" description="Helical" evidence="2">
    <location>
        <begin position="259"/>
        <end position="280"/>
    </location>
</feature>
<dbReference type="RefSeq" id="WP_089914672.1">
    <property type="nucleotide sequence ID" value="NZ_FOFV01000004.1"/>
</dbReference>
<keyword evidence="4" id="KW-1185">Reference proteome</keyword>
<evidence type="ECO:0000256" key="2">
    <source>
        <dbReference type="SAM" id="Phobius"/>
    </source>
</evidence>
<feature type="compositionally biased region" description="Basic and acidic residues" evidence="1">
    <location>
        <begin position="391"/>
        <end position="406"/>
    </location>
</feature>
<dbReference type="EMBL" id="FOFV01000004">
    <property type="protein sequence ID" value="SEQ72159.1"/>
    <property type="molecule type" value="Genomic_DNA"/>
</dbReference>
<feature type="transmembrane region" description="Helical" evidence="2">
    <location>
        <begin position="135"/>
        <end position="154"/>
    </location>
</feature>
<name>A0A1H9IC59_9PSEU</name>
<dbReference type="Proteomes" id="UP000199503">
    <property type="component" value="Unassembled WGS sequence"/>
</dbReference>
<evidence type="ECO:0000256" key="1">
    <source>
        <dbReference type="SAM" id="MobiDB-lite"/>
    </source>
</evidence>
<keyword evidence="2" id="KW-0472">Membrane</keyword>
<keyword evidence="2" id="KW-1133">Transmembrane helix</keyword>
<feature type="compositionally biased region" description="Acidic residues" evidence="1">
    <location>
        <begin position="331"/>
        <end position="376"/>
    </location>
</feature>
<protein>
    <recommendedName>
        <fullName evidence="5">ABC-type transport system involved in multi-copper enzyme maturation, permease component</fullName>
    </recommendedName>
</protein>
<feature type="region of interest" description="Disordered" evidence="1">
    <location>
        <begin position="331"/>
        <end position="406"/>
    </location>
</feature>
<keyword evidence="2" id="KW-0812">Transmembrane</keyword>
<evidence type="ECO:0008006" key="5">
    <source>
        <dbReference type="Google" id="ProtNLM"/>
    </source>
</evidence>
<reference evidence="4" key="1">
    <citation type="submission" date="2016-10" db="EMBL/GenBank/DDBJ databases">
        <authorList>
            <person name="Varghese N."/>
            <person name="Submissions S."/>
        </authorList>
    </citation>
    <scope>NUCLEOTIDE SEQUENCE [LARGE SCALE GENOMIC DNA]</scope>
    <source>
        <strain evidence="4">DSM 44437</strain>
    </source>
</reference>
<gene>
    <name evidence="3" type="ORF">SAMN04488000_104127</name>
</gene>